<dbReference type="Proteomes" id="UP001415857">
    <property type="component" value="Unassembled WGS sequence"/>
</dbReference>
<keyword evidence="5 7" id="KW-1133">Transmembrane helix</keyword>
<gene>
    <name evidence="9" type="ORF">L1049_018576</name>
</gene>
<dbReference type="EMBL" id="JBBPBK010000012">
    <property type="protein sequence ID" value="KAK9273766.1"/>
    <property type="molecule type" value="Genomic_DNA"/>
</dbReference>
<dbReference type="InterPro" id="IPR056508">
    <property type="entry name" value="HPAT-like"/>
</dbReference>
<proteinExistence type="predicted"/>
<evidence type="ECO:0000313" key="9">
    <source>
        <dbReference type="EMBL" id="KAK9273766.1"/>
    </source>
</evidence>
<keyword evidence="3" id="KW-0808">Transferase</keyword>
<reference evidence="9 10" key="1">
    <citation type="journal article" date="2024" name="Plant J.">
        <title>Genome sequences and population genomics reveal climatic adaptation and genomic divergence between two closely related sweetgum species.</title>
        <authorList>
            <person name="Xu W.Q."/>
            <person name="Ren C.Q."/>
            <person name="Zhang X.Y."/>
            <person name="Comes H.P."/>
            <person name="Liu X.H."/>
            <person name="Li Y.G."/>
            <person name="Kettle C.J."/>
            <person name="Jalonen R."/>
            <person name="Gaisberger H."/>
            <person name="Ma Y.Z."/>
            <person name="Qiu Y.X."/>
        </authorList>
    </citation>
    <scope>NUCLEOTIDE SEQUENCE [LARGE SCALE GENOMIC DNA]</scope>
    <source>
        <strain evidence="9">Hangzhou</strain>
    </source>
</reference>
<evidence type="ECO:0000256" key="6">
    <source>
        <dbReference type="ARBA" id="ARBA00023136"/>
    </source>
</evidence>
<keyword evidence="10" id="KW-1185">Reference proteome</keyword>
<dbReference type="AlphaFoldDB" id="A0AAP0RB18"/>
<keyword evidence="6 7" id="KW-0472">Membrane</keyword>
<comment type="subcellular location">
    <subcellularLocation>
        <location evidence="1">Membrane</location>
        <topology evidence="1">Single-pass membrane protein</topology>
    </subcellularLocation>
</comment>
<feature type="transmembrane region" description="Helical" evidence="7">
    <location>
        <begin position="12"/>
        <end position="34"/>
    </location>
</feature>
<dbReference type="PANTHER" id="PTHR31485">
    <property type="entry name" value="PEPTIDYL SERINE ALPHA-GALACTOSYLTRANSFERASE"/>
    <property type="match status" value="1"/>
</dbReference>
<evidence type="ECO:0000256" key="7">
    <source>
        <dbReference type="SAM" id="Phobius"/>
    </source>
</evidence>
<evidence type="ECO:0000256" key="3">
    <source>
        <dbReference type="ARBA" id="ARBA00022679"/>
    </source>
</evidence>
<sequence length="279" mass="31806">MIERKNIGRATPLLLVFLALGFFFATYNLLTMILHNKTLGSPNWGADGLDLFDPIIQKPEKARREGNSNLRFHVALTATDAPYSKWQCRIMYYWYKKVKHMPGSDMGGFTRVLHSGNPDNLMEEIPTFVVDPLPAGLDRGYVVLNRPWAFVQWLERAAIEEEYILMAEPDHIFVNPLPNLAKGGYPAGFPFFYIKPAEHEKILRKYYPEEKGPVTNIDPIGNSPVIIKKALLEKIAPTWMNVSLRMKDDSETDKAFGWVLEMYAYAVASAVAWREAYSS</sequence>
<dbReference type="PANTHER" id="PTHR31485:SF4">
    <property type="entry name" value="HYDROXYPROLINE O-ARABINOSYLTRANSFERASE RDN1"/>
    <property type="match status" value="1"/>
</dbReference>
<evidence type="ECO:0000313" key="10">
    <source>
        <dbReference type="Proteomes" id="UP001415857"/>
    </source>
</evidence>
<protein>
    <recommendedName>
        <fullName evidence="8">Hydroxyproline O-arabinosyltransferase-like domain-containing protein</fullName>
    </recommendedName>
</protein>
<dbReference type="Pfam" id="PF23452">
    <property type="entry name" value="HPAT"/>
    <property type="match status" value="1"/>
</dbReference>
<comment type="caution">
    <text evidence="9">The sequence shown here is derived from an EMBL/GenBank/DDBJ whole genome shotgun (WGS) entry which is preliminary data.</text>
</comment>
<evidence type="ECO:0000256" key="1">
    <source>
        <dbReference type="ARBA" id="ARBA00004167"/>
    </source>
</evidence>
<keyword evidence="2" id="KW-0328">Glycosyltransferase</keyword>
<evidence type="ECO:0000256" key="2">
    <source>
        <dbReference type="ARBA" id="ARBA00022676"/>
    </source>
</evidence>
<keyword evidence="4 7" id="KW-0812">Transmembrane</keyword>
<dbReference type="GO" id="GO:0016020">
    <property type="term" value="C:membrane"/>
    <property type="evidence" value="ECO:0007669"/>
    <property type="project" value="UniProtKB-SubCell"/>
</dbReference>
<evidence type="ECO:0000256" key="4">
    <source>
        <dbReference type="ARBA" id="ARBA00022692"/>
    </source>
</evidence>
<dbReference type="InterPro" id="IPR044845">
    <property type="entry name" value="HPAT/SRGT1-like"/>
</dbReference>
<organism evidence="9 10">
    <name type="scientific">Liquidambar formosana</name>
    <name type="common">Formosan gum</name>
    <dbReference type="NCBI Taxonomy" id="63359"/>
    <lineage>
        <taxon>Eukaryota</taxon>
        <taxon>Viridiplantae</taxon>
        <taxon>Streptophyta</taxon>
        <taxon>Embryophyta</taxon>
        <taxon>Tracheophyta</taxon>
        <taxon>Spermatophyta</taxon>
        <taxon>Magnoliopsida</taxon>
        <taxon>eudicotyledons</taxon>
        <taxon>Gunneridae</taxon>
        <taxon>Pentapetalae</taxon>
        <taxon>Saxifragales</taxon>
        <taxon>Altingiaceae</taxon>
        <taxon>Liquidambar</taxon>
    </lineage>
</organism>
<evidence type="ECO:0000259" key="8">
    <source>
        <dbReference type="Pfam" id="PF23452"/>
    </source>
</evidence>
<evidence type="ECO:0000256" key="5">
    <source>
        <dbReference type="ARBA" id="ARBA00022989"/>
    </source>
</evidence>
<dbReference type="GO" id="GO:0016757">
    <property type="term" value="F:glycosyltransferase activity"/>
    <property type="evidence" value="ECO:0007669"/>
    <property type="project" value="UniProtKB-KW"/>
</dbReference>
<name>A0AAP0RB18_LIQFO</name>
<feature type="domain" description="Hydroxyproline O-arabinosyltransferase-like" evidence="8">
    <location>
        <begin position="72"/>
        <end position="271"/>
    </location>
</feature>
<accession>A0AAP0RB18</accession>